<reference evidence="1 2" key="1">
    <citation type="journal article" date="2018" name="Nat. Genet.">
        <title>Extensive intraspecific gene order and gene structural variations between Mo17 and other maize genomes.</title>
        <authorList>
            <person name="Sun S."/>
            <person name="Zhou Y."/>
            <person name="Chen J."/>
            <person name="Shi J."/>
            <person name="Zhao H."/>
            <person name="Zhao H."/>
            <person name="Song W."/>
            <person name="Zhang M."/>
            <person name="Cui Y."/>
            <person name="Dong X."/>
            <person name="Liu H."/>
            <person name="Ma X."/>
            <person name="Jiao Y."/>
            <person name="Wang B."/>
            <person name="Wei X."/>
            <person name="Stein J.C."/>
            <person name="Glaubitz J.C."/>
            <person name="Lu F."/>
            <person name="Yu G."/>
            <person name="Liang C."/>
            <person name="Fengler K."/>
            <person name="Li B."/>
            <person name="Rafalski A."/>
            <person name="Schnable P.S."/>
            <person name="Ware D.H."/>
            <person name="Buckler E.S."/>
            <person name="Lai J."/>
        </authorList>
    </citation>
    <scope>NUCLEOTIDE SEQUENCE [LARGE SCALE GENOMIC DNA]</scope>
    <source>
        <strain evidence="2">cv. Missouri 17</strain>
        <tissue evidence="1">Seedling</tissue>
    </source>
</reference>
<accession>A0A3L6EZQ3</accession>
<dbReference type="AlphaFoldDB" id="A0A3L6EZQ3"/>
<protein>
    <submittedName>
        <fullName evidence="1">Uncharacterized protein</fullName>
    </submittedName>
</protein>
<name>A0A3L6EZQ3_MAIZE</name>
<evidence type="ECO:0000313" key="2">
    <source>
        <dbReference type="Proteomes" id="UP000251960"/>
    </source>
</evidence>
<proteinExistence type="predicted"/>
<gene>
    <name evidence="1" type="ORF">Zm00014a_027562</name>
</gene>
<dbReference type="EMBL" id="NCVQ01000005">
    <property type="protein sequence ID" value="PWZ26330.1"/>
    <property type="molecule type" value="Genomic_DNA"/>
</dbReference>
<evidence type="ECO:0000313" key="1">
    <source>
        <dbReference type="EMBL" id="PWZ26330.1"/>
    </source>
</evidence>
<dbReference type="PANTHER" id="PTHR33148">
    <property type="entry name" value="PLASTID MOVEMENT IMPAIRED PROTEIN-RELATED"/>
    <property type="match status" value="1"/>
</dbReference>
<dbReference type="PANTHER" id="PTHR33148:SF46">
    <property type="entry name" value="EMB|CAB85509.1"/>
    <property type="match status" value="1"/>
</dbReference>
<organism evidence="1 2">
    <name type="scientific">Zea mays</name>
    <name type="common">Maize</name>
    <dbReference type="NCBI Taxonomy" id="4577"/>
    <lineage>
        <taxon>Eukaryota</taxon>
        <taxon>Viridiplantae</taxon>
        <taxon>Streptophyta</taxon>
        <taxon>Embryophyta</taxon>
        <taxon>Tracheophyta</taxon>
        <taxon>Spermatophyta</taxon>
        <taxon>Magnoliopsida</taxon>
        <taxon>Liliopsida</taxon>
        <taxon>Poales</taxon>
        <taxon>Poaceae</taxon>
        <taxon>PACMAD clade</taxon>
        <taxon>Panicoideae</taxon>
        <taxon>Andropogonodae</taxon>
        <taxon>Andropogoneae</taxon>
        <taxon>Tripsacinae</taxon>
        <taxon>Zea</taxon>
    </lineage>
</organism>
<comment type="caution">
    <text evidence="1">The sequence shown here is derived from an EMBL/GenBank/DDBJ whole genome shotgun (WGS) entry which is preliminary data.</text>
</comment>
<dbReference type="Proteomes" id="UP000251960">
    <property type="component" value="Chromosome 4"/>
</dbReference>
<dbReference type="ExpressionAtlas" id="A0A3L6EZQ3">
    <property type="expression patterns" value="differential"/>
</dbReference>
<sequence length="130" mass="13471">MGNCLVIQQADDRKEIKIVSVVDDGGVLDTPSSSPAGARSLTKVPAAGAAALCEPLLPAAGGAASVRVKLVISKQELRKMLDKEGVSLDDMVSSLVRKEASGGGREQELQELCCGGWRPALESIPEGSDL</sequence>